<reference evidence="5 6" key="1">
    <citation type="submission" date="2019-07" db="EMBL/GenBank/DDBJ databases">
        <title>Genomic Encyclopedia of Archaeal and Bacterial Type Strains, Phase II (KMG-II): from individual species to whole genera.</title>
        <authorList>
            <person name="Goeker M."/>
        </authorList>
    </citation>
    <scope>NUCLEOTIDE SEQUENCE [LARGE SCALE GENOMIC DNA]</scope>
    <source>
        <strain evidence="5 6">ATCC BAA-252</strain>
    </source>
</reference>
<evidence type="ECO:0000256" key="4">
    <source>
        <dbReference type="RuleBase" id="RU004046"/>
    </source>
</evidence>
<dbReference type="Gene3D" id="3.30.420.40">
    <property type="match status" value="1"/>
</dbReference>
<sequence>MNLRNRQQTAFAFPVLVADIGGTNARFALVKGPGSPTQIIGTTATADHDTLTDAIKSCALTAAGEKPKTAIIAVAGPVTGDRIPLTNAAWVIEPNAMISDLALEEVVVLNDFEAQALALPNLEGEDLQQIGSGTPLPASTKFVLGPGTGLGAAAMIYAADTWIPVPGEGGHVELGPVSDEDFAIWDHIEKVGGRIGAEHLLSGTGMPRLARAVRSAEQADGTYTSAAEVTQAADAGDPVAVKTLRLFAKALGRVAGDFALSLLARGGVYLTGGVTPRIADYLVTGAFRSSFETKAPHEALLRTIPTFIVRHPNPALEGLACYARHPENFAVSLTGRHWQSAIAPHRRTG</sequence>
<keyword evidence="3" id="KW-0324">Glycolysis</keyword>
<dbReference type="EC" id="2.7.1.2" evidence="3"/>
<dbReference type="GO" id="GO:0004340">
    <property type="term" value="F:glucokinase activity"/>
    <property type="evidence" value="ECO:0007669"/>
    <property type="project" value="UniProtKB-UniRule"/>
</dbReference>
<keyword evidence="2 3" id="KW-0418">Kinase</keyword>
<dbReference type="InterPro" id="IPR050201">
    <property type="entry name" value="Bacterial_glucokinase"/>
</dbReference>
<dbReference type="GO" id="GO:0005536">
    <property type="term" value="F:D-glucose binding"/>
    <property type="evidence" value="ECO:0007669"/>
    <property type="project" value="InterPro"/>
</dbReference>
<dbReference type="NCBIfam" id="TIGR00749">
    <property type="entry name" value="glk"/>
    <property type="match status" value="1"/>
</dbReference>
<comment type="catalytic activity">
    <reaction evidence="3">
        <text>D-glucose + ATP = D-glucose 6-phosphate + ADP + H(+)</text>
        <dbReference type="Rhea" id="RHEA:17825"/>
        <dbReference type="ChEBI" id="CHEBI:4167"/>
        <dbReference type="ChEBI" id="CHEBI:15378"/>
        <dbReference type="ChEBI" id="CHEBI:30616"/>
        <dbReference type="ChEBI" id="CHEBI:61548"/>
        <dbReference type="ChEBI" id="CHEBI:456216"/>
        <dbReference type="EC" id="2.7.1.2"/>
    </reaction>
</comment>
<evidence type="ECO:0000256" key="1">
    <source>
        <dbReference type="ARBA" id="ARBA00022679"/>
    </source>
</evidence>
<dbReference type="PANTHER" id="PTHR47690:SF1">
    <property type="entry name" value="GLUCOKINASE"/>
    <property type="match status" value="1"/>
</dbReference>
<keyword evidence="6" id="KW-1185">Reference proteome</keyword>
<dbReference type="RefSeq" id="WP_145346905.1">
    <property type="nucleotide sequence ID" value="NZ_SMLY01000077.1"/>
</dbReference>
<dbReference type="PANTHER" id="PTHR47690">
    <property type="entry name" value="GLUCOKINASE"/>
    <property type="match status" value="1"/>
</dbReference>
<organism evidence="5 6">
    <name type="scientific">Roseibium hamelinense</name>
    <dbReference type="NCBI Taxonomy" id="150831"/>
    <lineage>
        <taxon>Bacteria</taxon>
        <taxon>Pseudomonadati</taxon>
        <taxon>Pseudomonadota</taxon>
        <taxon>Alphaproteobacteria</taxon>
        <taxon>Hyphomicrobiales</taxon>
        <taxon>Stappiaceae</taxon>
        <taxon>Roseibium</taxon>
    </lineage>
</organism>
<dbReference type="Proteomes" id="UP000320593">
    <property type="component" value="Unassembled WGS sequence"/>
</dbReference>
<keyword evidence="3" id="KW-0547">Nucleotide-binding</keyword>
<gene>
    <name evidence="3" type="primary">glk</name>
    <name evidence="5" type="ORF">JM93_03970</name>
</gene>
<evidence type="ECO:0000256" key="3">
    <source>
        <dbReference type="HAMAP-Rule" id="MF_00524"/>
    </source>
</evidence>
<dbReference type="InterPro" id="IPR043129">
    <property type="entry name" value="ATPase_NBD"/>
</dbReference>
<evidence type="ECO:0000256" key="2">
    <source>
        <dbReference type="ARBA" id="ARBA00022777"/>
    </source>
</evidence>
<evidence type="ECO:0000313" key="5">
    <source>
        <dbReference type="EMBL" id="TWI80756.1"/>
    </source>
</evidence>
<dbReference type="InterPro" id="IPR003836">
    <property type="entry name" value="Glucokinase"/>
</dbReference>
<comment type="subcellular location">
    <subcellularLocation>
        <location evidence="3">Cytoplasm</location>
    </subcellularLocation>
</comment>
<comment type="caution">
    <text evidence="5">The sequence shown here is derived from an EMBL/GenBank/DDBJ whole genome shotgun (WGS) entry which is preliminary data.</text>
</comment>
<dbReference type="GO" id="GO:0005524">
    <property type="term" value="F:ATP binding"/>
    <property type="evidence" value="ECO:0007669"/>
    <property type="project" value="UniProtKB-UniRule"/>
</dbReference>
<dbReference type="GO" id="GO:0006096">
    <property type="term" value="P:glycolytic process"/>
    <property type="evidence" value="ECO:0007669"/>
    <property type="project" value="UniProtKB-UniRule"/>
</dbReference>
<dbReference type="GO" id="GO:0005829">
    <property type="term" value="C:cytosol"/>
    <property type="evidence" value="ECO:0007669"/>
    <property type="project" value="TreeGrafter"/>
</dbReference>
<keyword evidence="3" id="KW-0067">ATP-binding</keyword>
<evidence type="ECO:0000313" key="6">
    <source>
        <dbReference type="Proteomes" id="UP000320593"/>
    </source>
</evidence>
<protein>
    <recommendedName>
        <fullName evidence="3">Glucokinase</fullName>
        <ecNumber evidence="3">2.7.1.2</ecNumber>
    </recommendedName>
    <alternativeName>
        <fullName evidence="3">Glucose kinase</fullName>
    </alternativeName>
</protein>
<dbReference type="Gene3D" id="3.40.367.20">
    <property type="match status" value="1"/>
</dbReference>
<proteinExistence type="inferred from homology"/>
<feature type="binding site" evidence="3">
    <location>
        <begin position="18"/>
        <end position="23"/>
    </location>
    <ligand>
        <name>ATP</name>
        <dbReference type="ChEBI" id="CHEBI:30616"/>
    </ligand>
</feature>
<dbReference type="CDD" id="cd24008">
    <property type="entry name" value="ASKHA_NBD_GLK"/>
    <property type="match status" value="1"/>
</dbReference>
<keyword evidence="1 3" id="KW-0808">Transferase</keyword>
<dbReference type="EMBL" id="VLLF01000011">
    <property type="protein sequence ID" value="TWI80756.1"/>
    <property type="molecule type" value="Genomic_DNA"/>
</dbReference>
<dbReference type="OrthoDB" id="9800595at2"/>
<accession>A0A562SIZ2</accession>
<keyword evidence="3" id="KW-0963">Cytoplasm</keyword>
<comment type="similarity">
    <text evidence="3 4">Belongs to the bacterial glucokinase family.</text>
</comment>
<name>A0A562SIZ2_9HYPH</name>
<dbReference type="SUPFAM" id="SSF53067">
    <property type="entry name" value="Actin-like ATPase domain"/>
    <property type="match status" value="1"/>
</dbReference>
<dbReference type="AlphaFoldDB" id="A0A562SIZ2"/>
<dbReference type="Pfam" id="PF02685">
    <property type="entry name" value="Glucokinase"/>
    <property type="match status" value="1"/>
</dbReference>
<dbReference type="HAMAP" id="MF_00524">
    <property type="entry name" value="Glucokinase"/>
    <property type="match status" value="1"/>
</dbReference>